<reference evidence="1" key="1">
    <citation type="submission" date="2024-03" db="EMBL/GenBank/DDBJ databases">
        <title>Novel Streptomyces species of biotechnological and ecological value are a feature of Machair soil.</title>
        <authorList>
            <person name="Prole J.R."/>
            <person name="Goodfellow M."/>
            <person name="Allenby N."/>
            <person name="Ward A.C."/>
        </authorList>
    </citation>
    <scope>NUCLEOTIDE SEQUENCE</scope>
    <source>
        <strain evidence="1">MS2.AVA.5</strain>
    </source>
</reference>
<comment type="caution">
    <text evidence="1">The sequence shown here is derived from an EMBL/GenBank/DDBJ whole genome shotgun (WGS) entry which is preliminary data.</text>
</comment>
<evidence type="ECO:0000313" key="2">
    <source>
        <dbReference type="Proteomes" id="UP001377168"/>
    </source>
</evidence>
<evidence type="ECO:0000313" key="1">
    <source>
        <dbReference type="EMBL" id="MEJ8638476.1"/>
    </source>
</evidence>
<dbReference type="EMBL" id="JBBKAJ010000022">
    <property type="protein sequence ID" value="MEJ8638476.1"/>
    <property type="molecule type" value="Genomic_DNA"/>
</dbReference>
<name>A0ACC6Q4D8_9ACTN</name>
<protein>
    <submittedName>
        <fullName evidence="1">Uncharacterized protein</fullName>
    </submittedName>
</protein>
<proteinExistence type="predicted"/>
<organism evidence="1 2">
    <name type="scientific">Streptomyces achmelvichensis</name>
    <dbReference type="NCBI Taxonomy" id="3134111"/>
    <lineage>
        <taxon>Bacteria</taxon>
        <taxon>Bacillati</taxon>
        <taxon>Actinomycetota</taxon>
        <taxon>Actinomycetes</taxon>
        <taxon>Kitasatosporales</taxon>
        <taxon>Streptomycetaceae</taxon>
        <taxon>Streptomyces</taxon>
    </lineage>
</organism>
<keyword evidence="2" id="KW-1185">Reference proteome</keyword>
<gene>
    <name evidence="1" type="ORF">WKI67_34470</name>
</gene>
<dbReference type="Proteomes" id="UP001377168">
    <property type="component" value="Unassembled WGS sequence"/>
</dbReference>
<sequence>MDQVGISLQRKARVKRMISILRVLIVAVVALAVYFLVAGMVAGGVTLLVMMGVAWVVSEIVVRKASS</sequence>
<accession>A0ACC6Q4D8</accession>